<dbReference type="Pfam" id="PF12705">
    <property type="entry name" value="PDDEXK_1"/>
    <property type="match status" value="1"/>
</dbReference>
<comment type="cofactor">
    <cofactor evidence="10">
        <name>Mg(2+)</name>
        <dbReference type="ChEBI" id="CHEBI:18420"/>
    </cofactor>
</comment>
<dbReference type="GO" id="GO:0008409">
    <property type="term" value="F:5'-3' exonuclease activity"/>
    <property type="evidence" value="ECO:0007669"/>
    <property type="project" value="UniProtKB-UniRule"/>
</dbReference>
<evidence type="ECO:0000256" key="6">
    <source>
        <dbReference type="ARBA" id="ARBA00022839"/>
    </source>
</evidence>
<dbReference type="GO" id="GO:0004386">
    <property type="term" value="F:helicase activity"/>
    <property type="evidence" value="ECO:0007669"/>
    <property type="project" value="UniProtKB-KW"/>
</dbReference>
<keyword evidence="1 10" id="KW-0540">Nuclease</keyword>
<evidence type="ECO:0000256" key="8">
    <source>
        <dbReference type="ARBA" id="ARBA00023125"/>
    </source>
</evidence>
<evidence type="ECO:0000313" key="14">
    <source>
        <dbReference type="Proteomes" id="UP000309117"/>
    </source>
</evidence>
<dbReference type="GO" id="GO:0000724">
    <property type="term" value="P:double-strand break repair via homologous recombination"/>
    <property type="evidence" value="ECO:0007669"/>
    <property type="project" value="UniProtKB-UniRule"/>
</dbReference>
<evidence type="ECO:0000256" key="4">
    <source>
        <dbReference type="ARBA" id="ARBA00022801"/>
    </source>
</evidence>
<dbReference type="GO" id="GO:0016817">
    <property type="term" value="F:hydrolase activity, acting on acid anhydrides"/>
    <property type="evidence" value="ECO:0007669"/>
    <property type="project" value="InterPro"/>
</dbReference>
<evidence type="ECO:0000256" key="2">
    <source>
        <dbReference type="ARBA" id="ARBA00022741"/>
    </source>
</evidence>
<evidence type="ECO:0000313" key="13">
    <source>
        <dbReference type="EMBL" id="TGY17640.1"/>
    </source>
</evidence>
<evidence type="ECO:0000259" key="12">
    <source>
        <dbReference type="Pfam" id="PF21445"/>
    </source>
</evidence>
<dbReference type="RefSeq" id="WP_135960157.1">
    <property type="nucleotide sequence ID" value="NZ_CAJSZJ010000001.1"/>
</dbReference>
<dbReference type="EMBL" id="SRYV01000001">
    <property type="protein sequence ID" value="TGY17640.1"/>
    <property type="molecule type" value="Genomic_DNA"/>
</dbReference>
<dbReference type="SUPFAM" id="SSF52540">
    <property type="entry name" value="P-loop containing nucleoside triphosphate hydrolases"/>
    <property type="match status" value="1"/>
</dbReference>
<keyword evidence="5 10" id="KW-0347">Helicase</keyword>
<keyword evidence="6 10" id="KW-0269">Exonuclease</keyword>
<dbReference type="Proteomes" id="UP000309117">
    <property type="component" value="Unassembled WGS sequence"/>
</dbReference>
<keyword evidence="7 10" id="KW-0067">ATP-binding</keyword>
<comment type="similarity">
    <text evidence="10">Belongs to the helicase family. AddB/RexB type 2 subfamily.</text>
</comment>
<gene>
    <name evidence="10" type="primary">rexB</name>
    <name evidence="13" type="ORF">E5351_00595</name>
</gene>
<comment type="miscellaneous">
    <text evidence="10">Despite having helicase-like domains, this subunit does not have helicase activity.</text>
</comment>
<name>A0A4V3RER9_9LACO</name>
<proteinExistence type="inferred from homology"/>
<evidence type="ECO:0000256" key="7">
    <source>
        <dbReference type="ARBA" id="ARBA00022840"/>
    </source>
</evidence>
<keyword evidence="3 10" id="KW-0227">DNA damage</keyword>
<dbReference type="InterPro" id="IPR038726">
    <property type="entry name" value="PDDEXK_AddAB-type"/>
</dbReference>
<sequence>MIKILTGRQTDPLQEKILEEAVENYQKNPEYETFIIVPNHIKFTTEVKAISKLAINQNKSEASVKNLQILSFSRLAWYFLKDAERGLATTLDDAASAMLLEKIIKQHKDELTLFKQTNINPGLVKDIYTTVLKIYDSNLDLDDIEEENLDLETKNKIHDLKIIYEAFLSEIAGKFSTKNEVQLQLNELLAKTDLSKKSFYFTDFSHFSLQELLTVELLLKNARNVTLAFKTKLGDLNPDCEAGEYDYVIQQTIKRITNYLDKQNIEYETQAEDLLPNPSAKEQLNSFWTEAVPNIGNLNQVQLVKADSRYAEAYFVAHTIYQQVALRNYRYSDFLILAPNLHEYETYLTPILKQNDIPFFNDLQKEMKYHPLVILIENIANLLKHPYKTTNILSLLKTRLFIPSWYQDEASYVHDVDELENFVLAHGINHTLWKKDFSNFVDADVIKLDKMSDEIAKIEKLRAFTIDQITNLLNKIQKEKDSQKAITVFFNFLVNNGVAKQLENWRDKANEKGDLQQAQQPEQVWNLLSTLLHDYLLINPDEFDASEFFNMLISGFREATFSQIPSTLDAVNISEMGMVQTSGYKQVFIIGATSGNLPSIQKSPSFLSSENLLQIRQDFNDDSYLEDSQELNNLDQNYQFGLSLALAEDQIYLSYPVINTSNEQLEPSIYYERLKKAGAPEFAQHDLPSTIQDTLSFITNPRASLGYLSYLESIHPNSLYKELLNLTKEENPERTRAVIDATEFDNQPEDIGPELAQELYDQDLNSSVSQLETYYQNSYEYFLKYGLRLNKRFESELDIIQAGNYFHETFDRLVKEINEKHLDLANLNDLELEKLLALARERMSEEGRYAQLMNDPFNKYLFKCLDHTTSKVAYNWRSSLKKTPFRAKYSELSFGNSEKLNGLVFPLPDLEGKHQVKLRGKIDRVDLAPINNEEIMAQVIDYKSSNKNFNLAKFYHGLSLQMVSYLDVLYQNPQFFAGQDKMALLGAFYQTVTRKLERLNKKEIITSAFDLNETKLDGKPELMYNGLINNDPDLLKKADPMLENAKTNSDLYKNIRTISSGKISFGRSKTNFNEEELELILAYDEYLIKQASSNILSGSIDLNPFKFGKTESALTYSFYRDVFFFDAMLNNQYHEISSIDKKKLLTQIKEKLGKKE</sequence>
<dbReference type="Gene3D" id="3.40.50.300">
    <property type="entry name" value="P-loop containing nucleotide triphosphate hydrolases"/>
    <property type="match status" value="4"/>
</dbReference>
<dbReference type="HAMAP" id="MF_01453">
    <property type="entry name" value="AddB_type2"/>
    <property type="match status" value="1"/>
</dbReference>
<feature type="domain" description="ATP-dependent helicase/deoxyribonuclease subunit B N-terminal" evidence="12">
    <location>
        <begin position="6"/>
        <end position="271"/>
    </location>
</feature>
<protein>
    <recommendedName>
        <fullName evidence="10">ATP-dependent helicase/deoxyribonuclease subunit B</fullName>
        <ecNumber evidence="10">3.1.-.-</ecNumber>
    </recommendedName>
    <alternativeName>
        <fullName evidence="10">ATP-dependent helicase/nuclease subunit RexB</fullName>
    </alternativeName>
</protein>
<dbReference type="InterPro" id="IPR014141">
    <property type="entry name" value="DNA_helicase_suRexB"/>
</dbReference>
<reference evidence="13 14" key="1">
    <citation type="submission" date="2019-04" db="EMBL/GenBank/DDBJ databases">
        <title>Microbes associate with the intestines of laboratory mice.</title>
        <authorList>
            <person name="Navarre W."/>
            <person name="Wong E."/>
            <person name="Huang K."/>
            <person name="Tropini C."/>
            <person name="Ng K."/>
            <person name="Yu B."/>
        </authorList>
    </citation>
    <scope>NUCLEOTIDE SEQUENCE [LARGE SCALE GENOMIC DNA]</scope>
    <source>
        <strain evidence="13 14">NM61_E11</strain>
    </source>
</reference>
<dbReference type="AlphaFoldDB" id="A0A4V3RER9"/>
<keyword evidence="2 10" id="KW-0547">Nucleotide-binding</keyword>
<dbReference type="InterPro" id="IPR049035">
    <property type="entry name" value="ADDB_N"/>
</dbReference>
<feature type="domain" description="PD-(D/E)XK endonuclease-like" evidence="11">
    <location>
        <begin position="767"/>
        <end position="1002"/>
    </location>
</feature>
<evidence type="ECO:0000256" key="3">
    <source>
        <dbReference type="ARBA" id="ARBA00022763"/>
    </source>
</evidence>
<comment type="caution">
    <text evidence="10">Lacks conserved residue(s) required for the propagation of feature annotation.</text>
</comment>
<dbReference type="GO" id="GO:0003690">
    <property type="term" value="F:double-stranded DNA binding"/>
    <property type="evidence" value="ECO:0007669"/>
    <property type="project" value="UniProtKB-UniRule"/>
</dbReference>
<dbReference type="InterPro" id="IPR027417">
    <property type="entry name" value="P-loop_NTPase"/>
</dbReference>
<evidence type="ECO:0000259" key="11">
    <source>
        <dbReference type="Pfam" id="PF12705"/>
    </source>
</evidence>
<organism evidence="13 14">
    <name type="scientific">Lactobacillus intestinalis</name>
    <dbReference type="NCBI Taxonomy" id="151781"/>
    <lineage>
        <taxon>Bacteria</taxon>
        <taxon>Bacillati</taxon>
        <taxon>Bacillota</taxon>
        <taxon>Bacilli</taxon>
        <taxon>Lactobacillales</taxon>
        <taxon>Lactobacillaceae</taxon>
        <taxon>Lactobacillus</taxon>
    </lineage>
</organism>
<comment type="function">
    <text evidence="10">The heterodimer acts as both an ATP-dependent DNA helicase and an ATP-dependent, dual-direction single-stranded exonuclease. Recognizes the chi site generating a DNA molecule suitable for the initiation of homologous recombination. This subunit has 5' -&gt; 3' nuclease activity but not helicase activity.</text>
</comment>
<dbReference type="Pfam" id="PF21445">
    <property type="entry name" value="ADDB_N"/>
    <property type="match status" value="1"/>
</dbReference>
<evidence type="ECO:0000256" key="5">
    <source>
        <dbReference type="ARBA" id="ARBA00022806"/>
    </source>
</evidence>
<evidence type="ECO:0000256" key="10">
    <source>
        <dbReference type="HAMAP-Rule" id="MF_01453"/>
    </source>
</evidence>
<keyword evidence="4 10" id="KW-0378">Hydrolase</keyword>
<dbReference type="EC" id="3.1.-.-" evidence="10"/>
<comment type="caution">
    <text evidence="13">The sequence shown here is derived from an EMBL/GenBank/DDBJ whole genome shotgun (WGS) entry which is preliminary data.</text>
</comment>
<accession>A0A4V3RER9</accession>
<evidence type="ECO:0000256" key="1">
    <source>
        <dbReference type="ARBA" id="ARBA00022722"/>
    </source>
</evidence>
<dbReference type="GO" id="GO:0005524">
    <property type="term" value="F:ATP binding"/>
    <property type="evidence" value="ECO:0007669"/>
    <property type="project" value="UniProtKB-UniRule"/>
</dbReference>
<keyword evidence="9 10" id="KW-0234">DNA repair</keyword>
<keyword evidence="8 10" id="KW-0238">DNA-binding</keyword>
<evidence type="ECO:0000256" key="9">
    <source>
        <dbReference type="ARBA" id="ARBA00023204"/>
    </source>
</evidence>
<comment type="subunit">
    <text evidence="10">Heterodimer of AddA and RexB.</text>
</comment>